<evidence type="ECO:0000313" key="2">
    <source>
        <dbReference type="Proteomes" id="UP000602284"/>
    </source>
</evidence>
<dbReference type="EMBL" id="JAEQNB010000008">
    <property type="protein sequence ID" value="MBL0389133.1"/>
    <property type="molecule type" value="Genomic_DNA"/>
</dbReference>
<proteinExistence type="predicted"/>
<reference evidence="1 2" key="1">
    <citation type="submission" date="2021-01" db="EMBL/GenBank/DDBJ databases">
        <title>Tumebacillus sp. strain ITR2 16S ribosomal RNA gene Genome sequencing and assembly.</title>
        <authorList>
            <person name="Kang M."/>
        </authorList>
    </citation>
    <scope>NUCLEOTIDE SEQUENCE [LARGE SCALE GENOMIC DNA]</scope>
    <source>
        <strain evidence="1 2">ITR2</strain>
    </source>
</reference>
<dbReference type="RefSeq" id="WP_201638127.1">
    <property type="nucleotide sequence ID" value="NZ_JAEQNB010000008.1"/>
</dbReference>
<organism evidence="1 2">
    <name type="scientific">Tumebacillus amylolyticus</name>
    <dbReference type="NCBI Taxonomy" id="2801339"/>
    <lineage>
        <taxon>Bacteria</taxon>
        <taxon>Bacillati</taxon>
        <taxon>Bacillota</taxon>
        <taxon>Bacilli</taxon>
        <taxon>Bacillales</taxon>
        <taxon>Alicyclobacillaceae</taxon>
        <taxon>Tumebacillus</taxon>
    </lineage>
</organism>
<accession>A0ABS1JFU9</accession>
<protein>
    <submittedName>
        <fullName evidence="1">Uncharacterized protein</fullName>
    </submittedName>
</protein>
<evidence type="ECO:0000313" key="1">
    <source>
        <dbReference type="EMBL" id="MBL0389133.1"/>
    </source>
</evidence>
<gene>
    <name evidence="1" type="ORF">JJB07_21290</name>
</gene>
<dbReference type="Proteomes" id="UP000602284">
    <property type="component" value="Unassembled WGS sequence"/>
</dbReference>
<comment type="caution">
    <text evidence="1">The sequence shown here is derived from an EMBL/GenBank/DDBJ whole genome shotgun (WGS) entry which is preliminary data.</text>
</comment>
<name>A0ABS1JFU9_9BACL</name>
<keyword evidence="2" id="KW-1185">Reference proteome</keyword>
<sequence>MRENRRIVVQTERNTVRVSFQVEDPVEVTPLHTSSPDAPVLLQFDPAALKQLGATQLKISRTVAFLIGLYAAM</sequence>